<sequence length="106" mass="11916">MRGEAYGELVPAPELRSKKPFSERSGSHTFHRRHTRLVSAGIFGALTEKSVLLMAATVRDHGKMKASVEGTGNKGSATEPVRRREQDESRVKLETKKEHAWRQCGW</sequence>
<feature type="compositionally biased region" description="Basic and acidic residues" evidence="1">
    <location>
        <begin position="15"/>
        <end position="26"/>
    </location>
</feature>
<accession>A0A2C6KX25</accession>
<organism evidence="2 3">
    <name type="scientific">Cystoisospora suis</name>
    <dbReference type="NCBI Taxonomy" id="483139"/>
    <lineage>
        <taxon>Eukaryota</taxon>
        <taxon>Sar</taxon>
        <taxon>Alveolata</taxon>
        <taxon>Apicomplexa</taxon>
        <taxon>Conoidasida</taxon>
        <taxon>Coccidia</taxon>
        <taxon>Eucoccidiorida</taxon>
        <taxon>Eimeriorina</taxon>
        <taxon>Sarcocystidae</taxon>
        <taxon>Cystoisospora</taxon>
    </lineage>
</organism>
<name>A0A2C6KX25_9APIC</name>
<dbReference type="Proteomes" id="UP000221165">
    <property type="component" value="Unassembled WGS sequence"/>
</dbReference>
<keyword evidence="3" id="KW-1185">Reference proteome</keyword>
<evidence type="ECO:0000256" key="1">
    <source>
        <dbReference type="SAM" id="MobiDB-lite"/>
    </source>
</evidence>
<dbReference type="VEuPathDB" id="ToxoDB:CSUI_005444"/>
<feature type="region of interest" description="Disordered" evidence="1">
    <location>
        <begin position="1"/>
        <end position="32"/>
    </location>
</feature>
<proteinExistence type="predicted"/>
<feature type="compositionally biased region" description="Basic and acidic residues" evidence="1">
    <location>
        <begin position="80"/>
        <end position="106"/>
    </location>
</feature>
<feature type="region of interest" description="Disordered" evidence="1">
    <location>
        <begin position="62"/>
        <end position="106"/>
    </location>
</feature>
<evidence type="ECO:0000313" key="3">
    <source>
        <dbReference type="Proteomes" id="UP000221165"/>
    </source>
</evidence>
<comment type="caution">
    <text evidence="2">The sequence shown here is derived from an EMBL/GenBank/DDBJ whole genome shotgun (WGS) entry which is preliminary data.</text>
</comment>
<evidence type="ECO:0000313" key="2">
    <source>
        <dbReference type="EMBL" id="PHJ20718.1"/>
    </source>
</evidence>
<protein>
    <submittedName>
        <fullName evidence="2">Uncharacterized protein</fullName>
    </submittedName>
</protein>
<dbReference type="AlphaFoldDB" id="A0A2C6KX25"/>
<dbReference type="GeneID" id="94428831"/>
<dbReference type="EMBL" id="MIGC01002636">
    <property type="protein sequence ID" value="PHJ20718.1"/>
    <property type="molecule type" value="Genomic_DNA"/>
</dbReference>
<dbReference type="RefSeq" id="XP_067922404.1">
    <property type="nucleotide sequence ID" value="XM_068065620.1"/>
</dbReference>
<reference evidence="2 3" key="1">
    <citation type="journal article" date="2017" name="Int. J. Parasitol.">
        <title>The genome of the protozoan parasite Cystoisospora suis and a reverse vaccinology approach to identify vaccine candidates.</title>
        <authorList>
            <person name="Palmieri N."/>
            <person name="Shrestha A."/>
            <person name="Ruttkowski B."/>
            <person name="Beck T."/>
            <person name="Vogl C."/>
            <person name="Tomley F."/>
            <person name="Blake D.P."/>
            <person name="Joachim A."/>
        </authorList>
    </citation>
    <scope>NUCLEOTIDE SEQUENCE [LARGE SCALE GENOMIC DNA]</scope>
    <source>
        <strain evidence="2 3">Wien I</strain>
    </source>
</reference>
<gene>
    <name evidence="2" type="ORF">CSUI_005444</name>
</gene>